<dbReference type="Gene3D" id="3.30.560.10">
    <property type="entry name" value="Glucose Oxidase, domain 3"/>
    <property type="match status" value="1"/>
</dbReference>
<dbReference type="InterPro" id="IPR007867">
    <property type="entry name" value="GMC_OxRtase_C"/>
</dbReference>
<evidence type="ECO:0000256" key="3">
    <source>
        <dbReference type="ARBA" id="ARBA00022630"/>
    </source>
</evidence>
<dbReference type="GO" id="GO:0050660">
    <property type="term" value="F:flavin adenine dinucleotide binding"/>
    <property type="evidence" value="ECO:0007669"/>
    <property type="project" value="InterPro"/>
</dbReference>
<dbReference type="PANTHER" id="PTHR11552">
    <property type="entry name" value="GLUCOSE-METHANOL-CHOLINE GMC OXIDOREDUCTASE"/>
    <property type="match status" value="1"/>
</dbReference>
<dbReference type="PIRSF" id="PIRSF000137">
    <property type="entry name" value="Alcohol_oxidase"/>
    <property type="match status" value="1"/>
</dbReference>
<dbReference type="InterPro" id="IPR036188">
    <property type="entry name" value="FAD/NAD-bd_sf"/>
</dbReference>
<evidence type="ECO:0000256" key="5">
    <source>
        <dbReference type="RuleBase" id="RU003968"/>
    </source>
</evidence>
<comment type="caution">
    <text evidence="7">The sequence shown here is derived from an EMBL/GenBank/DDBJ whole genome shotgun (WGS) entry which is preliminary data.</text>
</comment>
<organism evidence="7 8">
    <name type="scientific">Rugamonas apoptosis</name>
    <dbReference type="NCBI Taxonomy" id="2758570"/>
    <lineage>
        <taxon>Bacteria</taxon>
        <taxon>Pseudomonadati</taxon>
        <taxon>Pseudomonadota</taxon>
        <taxon>Betaproteobacteria</taxon>
        <taxon>Burkholderiales</taxon>
        <taxon>Oxalobacteraceae</taxon>
        <taxon>Telluria group</taxon>
        <taxon>Rugamonas</taxon>
    </lineage>
</organism>
<comment type="similarity">
    <text evidence="2 5">Belongs to the GMC oxidoreductase family.</text>
</comment>
<dbReference type="Gene3D" id="3.50.50.60">
    <property type="entry name" value="FAD/NAD(P)-binding domain"/>
    <property type="match status" value="1"/>
</dbReference>
<dbReference type="InterPro" id="IPR000172">
    <property type="entry name" value="GMC_OxRdtase_N"/>
</dbReference>
<protein>
    <submittedName>
        <fullName evidence="7">GMC family oxidoreductase N-terminal domain-containing protein</fullName>
    </submittedName>
</protein>
<comment type="cofactor">
    <cofactor evidence="1">
        <name>FAD</name>
        <dbReference type="ChEBI" id="CHEBI:57692"/>
    </cofactor>
</comment>
<accession>A0A7W2IJE0</accession>
<evidence type="ECO:0000256" key="2">
    <source>
        <dbReference type="ARBA" id="ARBA00010790"/>
    </source>
</evidence>
<evidence type="ECO:0000313" key="7">
    <source>
        <dbReference type="EMBL" id="MBA5686670.1"/>
    </source>
</evidence>
<dbReference type="Pfam" id="PF05199">
    <property type="entry name" value="GMC_oxred_C"/>
    <property type="match status" value="1"/>
</dbReference>
<dbReference type="PANTHER" id="PTHR11552:SF147">
    <property type="entry name" value="CHOLINE DEHYDROGENASE, MITOCHONDRIAL"/>
    <property type="match status" value="1"/>
</dbReference>
<evidence type="ECO:0000259" key="6">
    <source>
        <dbReference type="PROSITE" id="PS00623"/>
    </source>
</evidence>
<dbReference type="InterPro" id="IPR012132">
    <property type="entry name" value="GMC_OxRdtase"/>
</dbReference>
<dbReference type="SUPFAM" id="SSF51905">
    <property type="entry name" value="FAD/NAD(P)-binding domain"/>
    <property type="match status" value="1"/>
</dbReference>
<evidence type="ECO:0000313" key="8">
    <source>
        <dbReference type="Proteomes" id="UP000573499"/>
    </source>
</evidence>
<gene>
    <name evidence="7" type="ORF">H3H39_06330</name>
</gene>
<reference evidence="7 8" key="1">
    <citation type="submission" date="2020-07" db="EMBL/GenBank/DDBJ databases">
        <title>Novel species isolated from subtropical streams in China.</title>
        <authorList>
            <person name="Lu H."/>
        </authorList>
    </citation>
    <scope>NUCLEOTIDE SEQUENCE [LARGE SCALE GENOMIC DNA]</scope>
    <source>
        <strain evidence="7 8">LX47W</strain>
    </source>
</reference>
<keyword evidence="4 5" id="KW-0274">FAD</keyword>
<dbReference type="Proteomes" id="UP000573499">
    <property type="component" value="Unassembled WGS sequence"/>
</dbReference>
<keyword evidence="8" id="KW-1185">Reference proteome</keyword>
<evidence type="ECO:0000256" key="1">
    <source>
        <dbReference type="ARBA" id="ARBA00001974"/>
    </source>
</evidence>
<evidence type="ECO:0000256" key="4">
    <source>
        <dbReference type="ARBA" id="ARBA00022827"/>
    </source>
</evidence>
<dbReference type="PROSITE" id="PS00623">
    <property type="entry name" value="GMC_OXRED_1"/>
    <property type="match status" value="1"/>
</dbReference>
<dbReference type="EMBL" id="JACEZU010000002">
    <property type="protein sequence ID" value="MBA5686670.1"/>
    <property type="molecule type" value="Genomic_DNA"/>
</dbReference>
<dbReference type="SUPFAM" id="SSF54373">
    <property type="entry name" value="FAD-linked reductases, C-terminal domain"/>
    <property type="match status" value="1"/>
</dbReference>
<proteinExistence type="inferred from homology"/>
<keyword evidence="3 5" id="KW-0285">Flavoprotein</keyword>
<dbReference type="AlphaFoldDB" id="A0A7W2IJE0"/>
<dbReference type="Pfam" id="PF00732">
    <property type="entry name" value="GMC_oxred_N"/>
    <property type="match status" value="1"/>
</dbReference>
<dbReference type="GO" id="GO:0016614">
    <property type="term" value="F:oxidoreductase activity, acting on CH-OH group of donors"/>
    <property type="evidence" value="ECO:0007669"/>
    <property type="project" value="InterPro"/>
</dbReference>
<name>A0A7W2IJE0_9BURK</name>
<feature type="domain" description="Glucose-methanol-choline oxidoreductase N-terminal" evidence="6">
    <location>
        <begin position="155"/>
        <end position="178"/>
    </location>
</feature>
<sequence length="604" mass="64228">MGGVAGSGWGRPAAGDLIVITSSPPDTARPVLFVLSDTIAPHGILTACEPHLGVVSISPPAFKVGKTTRRPNVINEVDYIIIGAGSAGAVLAARLSENPAARVVLLEAGGTSDTLLHRAPIGAAALMPRRNAHNWAFDTVAQPGLGGRRGYQPRGRGLGGSSSINAMAYVRGHRSDYDHWAALGNPGWSYAEVLPYFKRAESNERMGEPFHGRSGPYPVMDQRSGNGFTQSFLDAAVQAGYRLNADFNGAEQEGFGRFQLNQVNGERCSVSRAYLEPYIGRRANLQVLTHAHACRILTLDGRACGVEFLRDGVRQSIGARGEVIVSAGVFQSPQLLMLSGIGEPTALQAAGIPVVQALPGVGRNLQDHIDFTFVSRCDHLDLAGFSLAGGARMLGQMLRWRRERRGFVASNFAEAGGFLKTRPDLSAPDVQLHFLLAMVENHGRSVRWGHGYSTHVCCLRPRSRGSVTLASADPLAAPVIDPRFLDHPADLDTLVAGFKLTRHLLGQPALMRHGPRGLNAQNLDDDDAIRAAIRAGADTVYHPVGTCAMGTHGEAVVDAHLRVHGMRGLRVVDASVMPTLIGGNTNAATVMIAEKAADLILGAG</sequence>